<keyword evidence="2" id="KW-1185">Reference proteome</keyword>
<evidence type="ECO:0000313" key="1">
    <source>
        <dbReference type="EMBL" id="TGN63022.1"/>
    </source>
</evidence>
<protein>
    <submittedName>
        <fullName evidence="1">Uncharacterized protein</fullName>
    </submittedName>
</protein>
<dbReference type="AlphaFoldDB" id="A0A4Z1C2J7"/>
<accession>A0A4Z1C2J7</accession>
<dbReference type="OrthoDB" id="3619815at2"/>
<dbReference type="EMBL" id="SRRO01000001">
    <property type="protein sequence ID" value="TGN63022.1"/>
    <property type="molecule type" value="Genomic_DNA"/>
</dbReference>
<dbReference type="Proteomes" id="UP000297496">
    <property type="component" value="Unassembled WGS sequence"/>
</dbReference>
<organism evidence="1 2">
    <name type="scientific">Nocardioides eburneiflavus</name>
    <dbReference type="NCBI Taxonomy" id="2518372"/>
    <lineage>
        <taxon>Bacteria</taxon>
        <taxon>Bacillati</taxon>
        <taxon>Actinomycetota</taxon>
        <taxon>Actinomycetes</taxon>
        <taxon>Propionibacteriales</taxon>
        <taxon>Nocardioidaceae</taxon>
        <taxon>Nocardioides</taxon>
    </lineage>
</organism>
<evidence type="ECO:0000313" key="2">
    <source>
        <dbReference type="Proteomes" id="UP000297496"/>
    </source>
</evidence>
<name>A0A4Z1C2J7_9ACTN</name>
<gene>
    <name evidence="1" type="ORF">EXE59_02985</name>
</gene>
<reference evidence="1 2" key="1">
    <citation type="submission" date="2019-04" db="EMBL/GenBank/DDBJ databases">
        <title>Three New Species of Nocardioides, Nocardioides euryhalodurans sp. nov., Nocardioides seonyuensis sp. nov. and Nocardioides eburneoflavus sp. nov. Isolated from Soil.</title>
        <authorList>
            <person name="Roh S.G."/>
            <person name="Lee C."/>
            <person name="Kim M.-K."/>
            <person name="Kim S.B."/>
        </authorList>
    </citation>
    <scope>NUCLEOTIDE SEQUENCE [LARGE SCALE GENOMIC DNA]</scope>
    <source>
        <strain evidence="1 2">MMS17-SY213</strain>
    </source>
</reference>
<proteinExistence type="predicted"/>
<sequence length="234" mass="26199">MSKREDSYLEPHVLRPTITSADYNGEPPPPQLVYEMQTPEAKQAADLLAVQRDLEFVWESLDMVQDLPRDRRDFTLVVTRALWTAALITYARCFGKGGKRTKLTEDDVLRTPNGEQSLRFHRDMIKIRDKHIAHSVNGMETIKIGAMVGRLRPTDDEDVTGMAAIYSIETAVNDETMAKLADLANELLNTAMARAEEMAPAVYESARAAGVDVVKTWPEVIYQRGPVDPGVPRS</sequence>
<dbReference type="RefSeq" id="WP_135837564.1">
    <property type="nucleotide sequence ID" value="NZ_SRRO01000001.1"/>
</dbReference>
<comment type="caution">
    <text evidence="1">The sequence shown here is derived from an EMBL/GenBank/DDBJ whole genome shotgun (WGS) entry which is preliminary data.</text>
</comment>